<dbReference type="PROSITE" id="PS51419">
    <property type="entry name" value="RAB"/>
    <property type="match status" value="1"/>
</dbReference>
<dbReference type="GO" id="GO:0003924">
    <property type="term" value="F:GTPase activity"/>
    <property type="evidence" value="ECO:0007669"/>
    <property type="project" value="InterPro"/>
</dbReference>
<dbReference type="FunFam" id="3.40.50.300:FF:000330">
    <property type="entry name" value="Septum-promoting GTP-binding protein 1"/>
    <property type="match status" value="1"/>
</dbReference>
<keyword evidence="1" id="KW-0132">Cell division</keyword>
<dbReference type="HOGENOM" id="CLU_041217_0_1_1"/>
<dbReference type="Proteomes" id="UP000019462">
    <property type="component" value="Unassembled WGS sequence"/>
</dbReference>
<proteinExistence type="predicted"/>
<dbReference type="SMART" id="SM00174">
    <property type="entry name" value="RHO"/>
    <property type="match status" value="1"/>
</dbReference>
<dbReference type="EMBL" id="AWNI01000003">
    <property type="protein sequence ID" value="ETS65054.1"/>
    <property type="molecule type" value="Genomic_DNA"/>
</dbReference>
<dbReference type="NCBIfam" id="TIGR00231">
    <property type="entry name" value="small_GTP"/>
    <property type="match status" value="1"/>
</dbReference>
<evidence type="ECO:0000256" key="1">
    <source>
        <dbReference type="ARBA" id="ARBA00022618"/>
    </source>
</evidence>
<evidence type="ECO:0000313" key="7">
    <source>
        <dbReference type="EMBL" id="ETS65054.1"/>
    </source>
</evidence>
<accession>W3VU20</accession>
<dbReference type="InterPro" id="IPR005225">
    <property type="entry name" value="Small_GTP-bd"/>
</dbReference>
<name>W3VU20_MOEAP</name>
<evidence type="ECO:0000256" key="6">
    <source>
        <dbReference type="SAM" id="MobiDB-lite"/>
    </source>
</evidence>
<dbReference type="SMART" id="SM00175">
    <property type="entry name" value="RAB"/>
    <property type="match status" value="1"/>
</dbReference>
<dbReference type="PRINTS" id="PR00449">
    <property type="entry name" value="RASTRNSFRMNG"/>
</dbReference>
<evidence type="ECO:0000256" key="2">
    <source>
        <dbReference type="ARBA" id="ARBA00022741"/>
    </source>
</evidence>
<comment type="caution">
    <text evidence="7">The sequence shown here is derived from an EMBL/GenBank/DDBJ whole genome shotgun (WGS) entry which is preliminary data.</text>
</comment>
<evidence type="ECO:0000256" key="4">
    <source>
        <dbReference type="ARBA" id="ARBA00023134"/>
    </source>
</evidence>
<dbReference type="PROSITE" id="PS51421">
    <property type="entry name" value="RAS"/>
    <property type="match status" value="1"/>
</dbReference>
<dbReference type="PANTHER" id="PTHR47978">
    <property type="match status" value="1"/>
</dbReference>
<evidence type="ECO:0000313" key="8">
    <source>
        <dbReference type="Proteomes" id="UP000019462"/>
    </source>
</evidence>
<dbReference type="GO" id="GO:0051301">
    <property type="term" value="P:cell division"/>
    <property type="evidence" value="ECO:0007669"/>
    <property type="project" value="UniProtKB-KW"/>
</dbReference>
<dbReference type="InterPro" id="IPR017231">
    <property type="entry name" value="Small_GTPase_Tem1/Spg1"/>
</dbReference>
<keyword evidence="4" id="KW-0342">GTP-binding</keyword>
<dbReference type="CDD" id="cd04128">
    <property type="entry name" value="Spg1"/>
    <property type="match status" value="1"/>
</dbReference>
<dbReference type="GO" id="GO:0005816">
    <property type="term" value="C:spindle pole body"/>
    <property type="evidence" value="ECO:0007669"/>
    <property type="project" value="UniProtKB-ARBA"/>
</dbReference>
<dbReference type="GO" id="GO:0005525">
    <property type="term" value="F:GTP binding"/>
    <property type="evidence" value="ECO:0007669"/>
    <property type="project" value="UniProtKB-KW"/>
</dbReference>
<dbReference type="InterPro" id="IPR027417">
    <property type="entry name" value="P-loop_NTPase"/>
</dbReference>
<dbReference type="AlphaFoldDB" id="W3VU20"/>
<sequence>MLRNGGAETDQGVIFAGAKTSFRNSSSIAFLPRQRCLCRSNDLNASQQTVRKGGGALDIDALPTSRNPRRSRLAGLHNQDAGSGGNSDKSSVILKVGMVGDSQIGKTSLMVRYVEGSFNEDYIQTLGVNFMEKTISIRNTEITFSIWDLGGQREFVNMLPLVCNDAVAILFMFDLTRKSTLNSIKEWYRQARGFNKTAIPFLVGTKYDHYATLPREEQDEITKQARRFSKAMKAPLIFCSTSHAINVQKIFKVLLAKAFDLKCTIPEIKGPGEPLLIYLDV</sequence>
<dbReference type="SUPFAM" id="SSF52540">
    <property type="entry name" value="P-loop containing nucleoside triphosphate hydrolases"/>
    <property type="match status" value="1"/>
</dbReference>
<dbReference type="GO" id="GO:0035556">
    <property type="term" value="P:intracellular signal transduction"/>
    <property type="evidence" value="ECO:0007669"/>
    <property type="project" value="UniProtKB-ARBA"/>
</dbReference>
<keyword evidence="8" id="KW-1185">Reference proteome</keyword>
<dbReference type="OrthoDB" id="6585768at2759"/>
<evidence type="ECO:0000256" key="5">
    <source>
        <dbReference type="ARBA" id="ARBA00023306"/>
    </source>
</evidence>
<reference evidence="7 8" key="1">
    <citation type="journal article" date="2014" name="Genome Announc.">
        <title>Genome sequence of the basidiomycetous fungus Pseudozyma aphidis DSM70725, an efficient producer of biosurfactant mannosylerythritol lipids.</title>
        <authorList>
            <person name="Lorenz S."/>
            <person name="Guenther M."/>
            <person name="Grumaz C."/>
            <person name="Rupp S."/>
            <person name="Zibek S."/>
            <person name="Sohn K."/>
        </authorList>
    </citation>
    <scope>NUCLEOTIDE SEQUENCE [LARGE SCALE GENOMIC DNA]</scope>
    <source>
        <strain evidence="8">ATCC 32657 / CBS 517.83 / DSM 70725 / JCM 10318 / NBRC 10182 / NRRL Y-7954 / St-0401</strain>
    </source>
</reference>
<dbReference type="GO" id="GO:0090068">
    <property type="term" value="P:positive regulation of cell cycle process"/>
    <property type="evidence" value="ECO:0007669"/>
    <property type="project" value="UniProtKB-ARBA"/>
</dbReference>
<feature type="region of interest" description="Disordered" evidence="6">
    <location>
        <begin position="56"/>
        <end position="88"/>
    </location>
</feature>
<keyword evidence="5" id="KW-0131">Cell cycle</keyword>
<keyword evidence="2" id="KW-0547">Nucleotide-binding</keyword>
<keyword evidence="3" id="KW-0498">Mitosis</keyword>
<dbReference type="Pfam" id="PF00071">
    <property type="entry name" value="Ras"/>
    <property type="match status" value="1"/>
</dbReference>
<dbReference type="SMART" id="SM00173">
    <property type="entry name" value="RAS"/>
    <property type="match status" value="1"/>
</dbReference>
<organism evidence="7 8">
    <name type="scientific">Moesziomyces aphidis</name>
    <name type="common">Pseudozyma aphidis</name>
    <dbReference type="NCBI Taxonomy" id="84754"/>
    <lineage>
        <taxon>Eukaryota</taxon>
        <taxon>Fungi</taxon>
        <taxon>Dikarya</taxon>
        <taxon>Basidiomycota</taxon>
        <taxon>Ustilaginomycotina</taxon>
        <taxon>Ustilaginomycetes</taxon>
        <taxon>Ustilaginales</taxon>
        <taxon>Ustilaginaceae</taxon>
        <taxon>Moesziomyces</taxon>
    </lineage>
</organism>
<protein>
    <submittedName>
        <fullName evidence="7">Uncharacterized protein</fullName>
    </submittedName>
</protein>
<evidence type="ECO:0000256" key="3">
    <source>
        <dbReference type="ARBA" id="ARBA00022776"/>
    </source>
</evidence>
<gene>
    <name evidence="7" type="ORF">PaG_00507</name>
</gene>
<dbReference type="Gene3D" id="3.40.50.300">
    <property type="entry name" value="P-loop containing nucleotide triphosphate hydrolases"/>
    <property type="match status" value="1"/>
</dbReference>
<dbReference type="InterPro" id="IPR001806">
    <property type="entry name" value="Small_GTPase"/>
</dbReference>